<feature type="transmembrane region" description="Helical" evidence="1">
    <location>
        <begin position="90"/>
        <end position="110"/>
    </location>
</feature>
<feature type="transmembrane region" description="Helical" evidence="1">
    <location>
        <begin position="330"/>
        <end position="350"/>
    </location>
</feature>
<organism evidence="2 3">
    <name type="scientific">Mycoplasmopsis felifaucium</name>
    <dbReference type="NCBI Taxonomy" id="35768"/>
    <lineage>
        <taxon>Bacteria</taxon>
        <taxon>Bacillati</taxon>
        <taxon>Mycoplasmatota</taxon>
        <taxon>Mycoplasmoidales</taxon>
        <taxon>Metamycoplasmataceae</taxon>
        <taxon>Mycoplasmopsis</taxon>
    </lineage>
</organism>
<gene>
    <name evidence="2" type="ORF">WG617_03065</name>
</gene>
<feature type="transmembrane region" description="Helical" evidence="1">
    <location>
        <begin position="32"/>
        <end position="53"/>
    </location>
</feature>
<dbReference type="NCBIfam" id="NF045937">
    <property type="entry name" value="MSC_0624_12TM"/>
    <property type="match status" value="1"/>
</dbReference>
<accession>A0ABZ2RRE1</accession>
<feature type="transmembrane region" description="Helical" evidence="1">
    <location>
        <begin position="122"/>
        <end position="144"/>
    </location>
</feature>
<keyword evidence="1" id="KW-1133">Transmembrane helix</keyword>
<feature type="transmembrane region" description="Helical" evidence="1">
    <location>
        <begin position="426"/>
        <end position="446"/>
    </location>
</feature>
<feature type="transmembrane region" description="Helical" evidence="1">
    <location>
        <begin position="396"/>
        <end position="420"/>
    </location>
</feature>
<evidence type="ECO:0000313" key="3">
    <source>
        <dbReference type="Proteomes" id="UP001477443"/>
    </source>
</evidence>
<keyword evidence="1" id="KW-0472">Membrane</keyword>
<feature type="transmembrane region" description="Helical" evidence="1">
    <location>
        <begin position="458"/>
        <end position="479"/>
    </location>
</feature>
<feature type="transmembrane region" description="Helical" evidence="1">
    <location>
        <begin position="288"/>
        <end position="310"/>
    </location>
</feature>
<protein>
    <recommendedName>
        <fullName evidence="4">Transmembrane protein</fullName>
    </recommendedName>
</protein>
<name>A0ABZ2RRE1_9BACT</name>
<feature type="transmembrane region" description="Helical" evidence="1">
    <location>
        <begin position="230"/>
        <end position="254"/>
    </location>
</feature>
<dbReference type="Proteomes" id="UP001477443">
    <property type="component" value="Chromosome"/>
</dbReference>
<evidence type="ECO:0000313" key="2">
    <source>
        <dbReference type="EMBL" id="WXL28975.1"/>
    </source>
</evidence>
<keyword evidence="3" id="KW-1185">Reference proteome</keyword>
<sequence length="538" mass="62306">MTAVQNTSLENKRFYTDYRNQQSSKSQNTLILVYKWLLIAFIVISTILIFVFMDKSIFPAKMLKSEDSKQPLEFLFNFQNTQLRQKNATVILRFSPLIFVLIYATVKNFINIENQKEKINNYIYFYVLYFALAIISVLLLFLFIDHKVTSKFTIDTKTLTKEQLEALDSSKIDPKTGIFTSIVTRMVPYNAIEVMNLFYILIPLFALNISFEIYNYIYKRKSEPILYSSYWTLIIQLLSQLLLIVFILTNVFLWRNAAIEAKKSASAYLFVKNKYYETVENLFSQKSAANLTIVIFVFLFLGLDIFGLNIRKIFRVAEKDILQSQSKDKYVLSLAILVSALFAFIKVMTIKIRFNILGSDDIYNYMYLLFIVAAIVISIIYFIVVHFNSRVNKSTVVFTLIMSLAQLMLWTLVLISLFTIENASHYVYNIFAVGILSVAIFIHFIITNRSINKFISSCIRLTIAIQTILIFTFSLNQILIAQNNFILISVPTPISMIQILAIFNFAVLLGFFMVSAIQIFIALQKAQSRKQKVEREVI</sequence>
<dbReference type="EMBL" id="CP148067">
    <property type="protein sequence ID" value="WXL28975.1"/>
    <property type="molecule type" value="Genomic_DNA"/>
</dbReference>
<keyword evidence="1" id="KW-0812">Transmembrane</keyword>
<feature type="transmembrane region" description="Helical" evidence="1">
    <location>
        <begin position="197"/>
        <end position="218"/>
    </location>
</feature>
<dbReference type="RefSeq" id="WP_338822554.1">
    <property type="nucleotide sequence ID" value="NZ_CP148067.1"/>
</dbReference>
<feature type="transmembrane region" description="Helical" evidence="1">
    <location>
        <begin position="499"/>
        <end position="523"/>
    </location>
</feature>
<evidence type="ECO:0008006" key="4">
    <source>
        <dbReference type="Google" id="ProtNLM"/>
    </source>
</evidence>
<evidence type="ECO:0000256" key="1">
    <source>
        <dbReference type="SAM" id="Phobius"/>
    </source>
</evidence>
<feature type="transmembrane region" description="Helical" evidence="1">
    <location>
        <begin position="362"/>
        <end position="384"/>
    </location>
</feature>
<proteinExistence type="predicted"/>
<reference evidence="2" key="1">
    <citation type="submission" date="2024-03" db="EMBL/GenBank/DDBJ databases">
        <title>Complete genome sequence of Mycoplasma felifaucium Z921 isolated from the trachea of a cheetah.</title>
        <authorList>
            <person name="Spergser J."/>
        </authorList>
    </citation>
    <scope>NUCLEOTIDE SEQUENCE [LARGE SCALE GENOMIC DNA]</scope>
    <source>
        <strain evidence="2">Z921</strain>
    </source>
</reference>